<protein>
    <submittedName>
        <fullName evidence="1">Uncharacterized protein</fullName>
    </submittedName>
</protein>
<evidence type="ECO:0000313" key="1">
    <source>
        <dbReference type="EMBL" id="TRW14506.1"/>
    </source>
</evidence>
<evidence type="ECO:0000313" key="2">
    <source>
        <dbReference type="Proteomes" id="UP000317894"/>
    </source>
</evidence>
<gene>
    <name evidence="1" type="ORF">FMM06_12435</name>
</gene>
<name>A0A552U8G3_9SPHN</name>
<organism evidence="1 2">
    <name type="scientific">Glacieibacterium frigidum</name>
    <dbReference type="NCBI Taxonomy" id="2593303"/>
    <lineage>
        <taxon>Bacteria</taxon>
        <taxon>Pseudomonadati</taxon>
        <taxon>Pseudomonadota</taxon>
        <taxon>Alphaproteobacteria</taxon>
        <taxon>Sphingomonadales</taxon>
        <taxon>Sphingosinicellaceae</taxon>
        <taxon>Glacieibacterium</taxon>
    </lineage>
</organism>
<dbReference type="AlphaFoldDB" id="A0A552U8G3"/>
<sequence length="230" mass="25049">MKPAPAPCLPKQLDSDLHALAEGLIASLDGETRLLSLERARLDSLIQEAETAQHRRVRRSARDRACYRVGSAFEPGDGLGLDDVSLTGLDYLGRYGVALLVGVALNNPGARSLSQLLARLFASQAGPLIRSWGAYARWHWMQELYVAETTTFLASPAGRDPKATWRRGSATARQTFLIEEIARVLAVTAPRSMLRGEAFDWIMARGGNPRWKAAPPVPDLPSLGGPARPQ</sequence>
<keyword evidence="2" id="KW-1185">Reference proteome</keyword>
<dbReference type="OrthoDB" id="7432835at2"/>
<comment type="caution">
    <text evidence="1">The sequence shown here is derived from an EMBL/GenBank/DDBJ whole genome shotgun (WGS) entry which is preliminary data.</text>
</comment>
<dbReference type="RefSeq" id="WP_144237711.1">
    <property type="nucleotide sequence ID" value="NZ_VJWA01000002.1"/>
</dbReference>
<dbReference type="EMBL" id="VJWA01000002">
    <property type="protein sequence ID" value="TRW14506.1"/>
    <property type="molecule type" value="Genomic_DNA"/>
</dbReference>
<dbReference type="Proteomes" id="UP000317894">
    <property type="component" value="Unassembled WGS sequence"/>
</dbReference>
<proteinExistence type="predicted"/>
<accession>A0A552U8G3</accession>
<reference evidence="1 2" key="1">
    <citation type="submission" date="2019-07" db="EMBL/GenBank/DDBJ databases">
        <title>Novel species isolated from glacier.</title>
        <authorList>
            <person name="Liu Q."/>
            <person name="Xin Y.-H."/>
        </authorList>
    </citation>
    <scope>NUCLEOTIDE SEQUENCE [LARGE SCALE GENOMIC DNA]</scope>
    <source>
        <strain evidence="1 2">LB1R16</strain>
    </source>
</reference>